<gene>
    <name evidence="1" type="ORF">QJV33_03210</name>
</gene>
<dbReference type="Proteomes" id="UP001431775">
    <property type="component" value="Unassembled WGS sequence"/>
</dbReference>
<reference evidence="1" key="1">
    <citation type="submission" date="2023-05" db="EMBL/GenBank/DDBJ databases">
        <title>Whole genome sequence of Commensalibacter sp.</title>
        <authorList>
            <person name="Charoenyingcharoen P."/>
            <person name="Yukphan P."/>
        </authorList>
    </citation>
    <scope>NUCLEOTIDE SEQUENCE</scope>
    <source>
        <strain evidence="1">TBRC 10068</strain>
    </source>
</reference>
<comment type="caution">
    <text evidence="1">The sequence shown here is derived from an EMBL/GenBank/DDBJ whole genome shotgun (WGS) entry which is preliminary data.</text>
</comment>
<sequence>MVQPTVKKGINALIKDAVKKCHKDTPKNSPTLDQCILVDQAMTSIATNVINRNYAKLHSFGRKPPSASDPYMTIDVEENRVKYYTSTPHFKNGSQLSQMDKFTLYDYFLFFDELRKLFIQRCAKNNQTGLICLLQRPLTILYLKL</sequence>
<evidence type="ECO:0000313" key="1">
    <source>
        <dbReference type="EMBL" id="MDI2112305.1"/>
    </source>
</evidence>
<evidence type="ECO:0000313" key="2">
    <source>
        <dbReference type="Proteomes" id="UP001431775"/>
    </source>
</evidence>
<keyword evidence="2" id="KW-1185">Reference proteome</keyword>
<accession>A0ABT6Q7H7</accession>
<dbReference type="RefSeq" id="WP_281461968.1">
    <property type="nucleotide sequence ID" value="NZ_JASBAN010000001.1"/>
</dbReference>
<protein>
    <submittedName>
        <fullName evidence="1">Uncharacterized protein</fullName>
    </submittedName>
</protein>
<name>A0ABT6Q7H7_9PROT</name>
<organism evidence="1 2">
    <name type="scientific">Commensalibacter nepenthis</name>
    <dbReference type="NCBI Taxonomy" id="3043872"/>
    <lineage>
        <taxon>Bacteria</taxon>
        <taxon>Pseudomonadati</taxon>
        <taxon>Pseudomonadota</taxon>
        <taxon>Alphaproteobacteria</taxon>
        <taxon>Acetobacterales</taxon>
        <taxon>Acetobacteraceae</taxon>
    </lineage>
</organism>
<proteinExistence type="predicted"/>
<dbReference type="EMBL" id="JASBAN010000001">
    <property type="protein sequence ID" value="MDI2112305.1"/>
    <property type="molecule type" value="Genomic_DNA"/>
</dbReference>